<keyword evidence="3 9" id="KW-0812">Transmembrane</keyword>
<comment type="similarity">
    <text evidence="2">Belongs to the SID1 family.</text>
</comment>
<gene>
    <name evidence="9" type="ORF">ElyMa_001832100</name>
</gene>
<feature type="chain" id="PRO_5043360395" evidence="8">
    <location>
        <begin position="30"/>
        <end position="227"/>
    </location>
</feature>
<evidence type="ECO:0000256" key="3">
    <source>
        <dbReference type="ARBA" id="ARBA00022692"/>
    </source>
</evidence>
<evidence type="ECO:0000313" key="10">
    <source>
        <dbReference type="Proteomes" id="UP000762676"/>
    </source>
</evidence>
<dbReference type="GO" id="GO:0005886">
    <property type="term" value="C:plasma membrane"/>
    <property type="evidence" value="ECO:0007669"/>
    <property type="project" value="TreeGrafter"/>
</dbReference>
<evidence type="ECO:0000256" key="8">
    <source>
        <dbReference type="SAM" id="SignalP"/>
    </source>
</evidence>
<comment type="subcellular location">
    <subcellularLocation>
        <location evidence="1">Membrane</location>
        <topology evidence="1">Multi-pass membrane protein</topology>
    </subcellularLocation>
</comment>
<comment type="caution">
    <text evidence="9">The sequence shown here is derived from an EMBL/GenBank/DDBJ whole genome shotgun (WGS) entry which is preliminary data.</text>
</comment>
<evidence type="ECO:0000256" key="5">
    <source>
        <dbReference type="ARBA" id="ARBA00022989"/>
    </source>
</evidence>
<keyword evidence="10" id="KW-1185">Reference proteome</keyword>
<evidence type="ECO:0000256" key="4">
    <source>
        <dbReference type="ARBA" id="ARBA00022729"/>
    </source>
</evidence>
<dbReference type="GO" id="GO:0003725">
    <property type="term" value="F:double-stranded RNA binding"/>
    <property type="evidence" value="ECO:0007669"/>
    <property type="project" value="TreeGrafter"/>
</dbReference>
<keyword evidence="6" id="KW-0472">Membrane</keyword>
<dbReference type="EMBL" id="BMAT01003692">
    <property type="protein sequence ID" value="GFR60817.1"/>
    <property type="molecule type" value="Genomic_DNA"/>
</dbReference>
<name>A0AAV4EIC3_9GAST</name>
<evidence type="ECO:0000313" key="9">
    <source>
        <dbReference type="EMBL" id="GFR60817.1"/>
    </source>
</evidence>
<dbReference type="GO" id="GO:0005764">
    <property type="term" value="C:lysosome"/>
    <property type="evidence" value="ECO:0007669"/>
    <property type="project" value="TreeGrafter"/>
</dbReference>
<evidence type="ECO:0000256" key="2">
    <source>
        <dbReference type="ARBA" id="ARBA00006618"/>
    </source>
</evidence>
<dbReference type="PANTHER" id="PTHR12185">
    <property type="entry name" value="SID1 TRANSMEMBRANE FAMILY MEMEBER"/>
    <property type="match status" value="1"/>
</dbReference>
<keyword evidence="4 8" id="KW-0732">Signal</keyword>
<reference evidence="9 10" key="1">
    <citation type="journal article" date="2021" name="Elife">
        <title>Chloroplast acquisition without the gene transfer in kleptoplastic sea slugs, Plakobranchus ocellatus.</title>
        <authorList>
            <person name="Maeda T."/>
            <person name="Takahashi S."/>
            <person name="Yoshida T."/>
            <person name="Shimamura S."/>
            <person name="Takaki Y."/>
            <person name="Nagai Y."/>
            <person name="Toyoda A."/>
            <person name="Suzuki Y."/>
            <person name="Arimoto A."/>
            <person name="Ishii H."/>
            <person name="Satoh N."/>
            <person name="Nishiyama T."/>
            <person name="Hasebe M."/>
            <person name="Maruyama T."/>
            <person name="Minagawa J."/>
            <person name="Obokata J."/>
            <person name="Shigenobu S."/>
        </authorList>
    </citation>
    <scope>NUCLEOTIDE SEQUENCE [LARGE SCALE GENOMIC DNA]</scope>
</reference>
<sequence length="227" mass="25829">MERPTYVLPTTVRVLAILWSFLLSTTCLSSELVSGNNGLSEDFPLVNLSFPSNHLVSQYQDTSINGLNVKLESFGYSEPANHRLLYTGRDAPVPDMVTTVVVQNASLDHNYIGEVSAKTQFMFVFNYTEEKKITATRIQFSSSLADKVYPVTCVARQQEGILSWQLPLEMEESYSYWMSSRTLCPLDKNHKEHIVKEQLIYVTVSTMSNEKKDFNLTAFKINDFQVE</sequence>
<dbReference type="GO" id="GO:0051033">
    <property type="term" value="F:RNA transmembrane transporter activity"/>
    <property type="evidence" value="ECO:0007669"/>
    <property type="project" value="TreeGrafter"/>
</dbReference>
<keyword evidence="7" id="KW-0325">Glycoprotein</keyword>
<evidence type="ECO:0000256" key="1">
    <source>
        <dbReference type="ARBA" id="ARBA00004141"/>
    </source>
</evidence>
<keyword evidence="5" id="KW-1133">Transmembrane helix</keyword>
<proteinExistence type="inferred from homology"/>
<dbReference type="PANTHER" id="PTHR12185:SF14">
    <property type="entry name" value="CHOLESTEROL UPTAKE PROTEIN 1"/>
    <property type="match status" value="1"/>
</dbReference>
<organism evidence="9 10">
    <name type="scientific">Elysia marginata</name>
    <dbReference type="NCBI Taxonomy" id="1093978"/>
    <lineage>
        <taxon>Eukaryota</taxon>
        <taxon>Metazoa</taxon>
        <taxon>Spiralia</taxon>
        <taxon>Lophotrochozoa</taxon>
        <taxon>Mollusca</taxon>
        <taxon>Gastropoda</taxon>
        <taxon>Heterobranchia</taxon>
        <taxon>Euthyneura</taxon>
        <taxon>Panpulmonata</taxon>
        <taxon>Sacoglossa</taxon>
        <taxon>Placobranchoidea</taxon>
        <taxon>Plakobranchidae</taxon>
        <taxon>Elysia</taxon>
    </lineage>
</organism>
<protein>
    <submittedName>
        <fullName evidence="9">SID1 transmembrane family member 1</fullName>
    </submittedName>
</protein>
<evidence type="ECO:0000256" key="7">
    <source>
        <dbReference type="ARBA" id="ARBA00023180"/>
    </source>
</evidence>
<dbReference type="InterPro" id="IPR025958">
    <property type="entry name" value="SID1_TM_fam"/>
</dbReference>
<dbReference type="Proteomes" id="UP000762676">
    <property type="component" value="Unassembled WGS sequence"/>
</dbReference>
<accession>A0AAV4EIC3</accession>
<feature type="signal peptide" evidence="8">
    <location>
        <begin position="1"/>
        <end position="29"/>
    </location>
</feature>
<dbReference type="AlphaFoldDB" id="A0AAV4EIC3"/>
<evidence type="ECO:0000256" key="6">
    <source>
        <dbReference type="ARBA" id="ARBA00023136"/>
    </source>
</evidence>